<dbReference type="Gene3D" id="6.10.140.1110">
    <property type="match status" value="1"/>
</dbReference>
<comment type="caution">
    <text evidence="2">The sequence shown here is derived from an EMBL/GenBank/DDBJ whole genome shotgun (WGS) entry which is preliminary data.</text>
</comment>
<gene>
    <name evidence="2" type="ORF">AB1471_05885</name>
</gene>
<accession>A0ABV3Q1V9</accession>
<dbReference type="EMBL" id="JBFMIA010000003">
    <property type="protein sequence ID" value="MEW9501329.1"/>
    <property type="molecule type" value="Genomic_DNA"/>
</dbReference>
<dbReference type="RefSeq" id="WP_367778989.1">
    <property type="nucleotide sequence ID" value="NZ_JBFMIA010000003.1"/>
</dbReference>
<dbReference type="Proteomes" id="UP001556040">
    <property type="component" value="Unassembled WGS sequence"/>
</dbReference>
<dbReference type="Pfam" id="PF11068">
    <property type="entry name" value="YlqD"/>
    <property type="match status" value="1"/>
</dbReference>
<organism evidence="2 3">
    <name type="scientific">Jeotgalibacillus marinus</name>
    <dbReference type="NCBI Taxonomy" id="86667"/>
    <lineage>
        <taxon>Bacteria</taxon>
        <taxon>Bacillati</taxon>
        <taxon>Bacillota</taxon>
        <taxon>Bacilli</taxon>
        <taxon>Bacillales</taxon>
        <taxon>Caryophanaceae</taxon>
        <taxon>Jeotgalibacillus</taxon>
    </lineage>
</organism>
<reference evidence="2 3" key="1">
    <citation type="journal article" date="1979" name="Int. J. Syst. Evol. Microbiol.">
        <title>Bacillus globisporus subsp. marinus subsp. nov.</title>
        <authorList>
            <person name="Liu H."/>
        </authorList>
    </citation>
    <scope>NUCLEOTIDE SEQUENCE [LARGE SCALE GENOMIC DNA]</scope>
    <source>
        <strain evidence="2 3">DSM 1297</strain>
    </source>
</reference>
<name>A0ABV3Q1V9_9BACL</name>
<evidence type="ECO:0000313" key="3">
    <source>
        <dbReference type="Proteomes" id="UP001556040"/>
    </source>
</evidence>
<dbReference type="InterPro" id="IPR021297">
    <property type="entry name" value="YlqD"/>
</dbReference>
<sequence length="127" mass="15010">MQKAIVKEIMTNSSKSRLKESFNGKIKKAEKECDQLIFQEKKLEKKFEQSSGTVKQKIQQELNKRRQFIRTMHAQMKTIEEMPMGTEYTLSETDTIVDLHEGSIWHPDQKPVIVLEDGMVKEIRQRW</sequence>
<feature type="coiled-coil region" evidence="1">
    <location>
        <begin position="19"/>
        <end position="46"/>
    </location>
</feature>
<evidence type="ECO:0000313" key="2">
    <source>
        <dbReference type="EMBL" id="MEW9501329.1"/>
    </source>
</evidence>
<proteinExistence type="predicted"/>
<evidence type="ECO:0000256" key="1">
    <source>
        <dbReference type="SAM" id="Coils"/>
    </source>
</evidence>
<keyword evidence="1" id="KW-0175">Coiled coil</keyword>
<protein>
    <submittedName>
        <fullName evidence="2">YlqD family protein</fullName>
    </submittedName>
</protein>
<keyword evidence="3" id="KW-1185">Reference proteome</keyword>